<dbReference type="CDD" id="cd18791">
    <property type="entry name" value="SF2_C_RHA"/>
    <property type="match status" value="1"/>
</dbReference>
<keyword evidence="1 10" id="KW-0479">Metal-binding</keyword>
<feature type="signal peptide" evidence="12">
    <location>
        <begin position="1"/>
        <end position="18"/>
    </location>
</feature>
<evidence type="ECO:0000256" key="3">
    <source>
        <dbReference type="ARBA" id="ARBA00022741"/>
    </source>
</evidence>
<evidence type="ECO:0000256" key="5">
    <source>
        <dbReference type="ARBA" id="ARBA00022801"/>
    </source>
</evidence>
<dbReference type="InterPro" id="IPR041367">
    <property type="entry name" value="Znf-CCCH_4"/>
</dbReference>
<dbReference type="InterPro" id="IPR000571">
    <property type="entry name" value="Znf_CCCH"/>
</dbReference>
<dbReference type="SUPFAM" id="SSF90229">
    <property type="entry name" value="CCCH zinc finger"/>
    <property type="match status" value="1"/>
</dbReference>
<dbReference type="GO" id="GO:0003677">
    <property type="term" value="F:DNA binding"/>
    <property type="evidence" value="ECO:0007669"/>
    <property type="project" value="UniProtKB-KW"/>
</dbReference>
<dbReference type="CDD" id="cd17917">
    <property type="entry name" value="DEXHc_RHA-like"/>
    <property type="match status" value="1"/>
</dbReference>
<dbReference type="SMART" id="SM00356">
    <property type="entry name" value="ZnF_C3H1"/>
    <property type="match status" value="2"/>
</dbReference>
<evidence type="ECO:0000256" key="6">
    <source>
        <dbReference type="ARBA" id="ARBA00022806"/>
    </source>
</evidence>
<feature type="chain" id="PRO_5027964903" description="Zinc finger CCCH domain-containing protein 4" evidence="12">
    <location>
        <begin position="19"/>
        <end position="1115"/>
    </location>
</feature>
<feature type="region of interest" description="Disordered" evidence="11">
    <location>
        <begin position="18"/>
        <end position="57"/>
    </location>
</feature>
<dbReference type="InterPro" id="IPR036855">
    <property type="entry name" value="Znf_CCCH_sf"/>
</dbReference>
<evidence type="ECO:0000256" key="11">
    <source>
        <dbReference type="SAM" id="MobiDB-lite"/>
    </source>
</evidence>
<dbReference type="Pfam" id="PF14608">
    <property type="entry name" value="zf-CCCH_2"/>
    <property type="match status" value="1"/>
</dbReference>
<dbReference type="Gene3D" id="3.40.50.300">
    <property type="entry name" value="P-loop containing nucleotide triphosphate hydrolases"/>
    <property type="match status" value="2"/>
</dbReference>
<evidence type="ECO:0000256" key="8">
    <source>
        <dbReference type="ARBA" id="ARBA00022840"/>
    </source>
</evidence>
<evidence type="ECO:0000313" key="16">
    <source>
        <dbReference type="EMBL" id="CAD1840061.1"/>
    </source>
</evidence>
<feature type="compositionally biased region" description="Low complexity" evidence="11">
    <location>
        <begin position="18"/>
        <end position="40"/>
    </location>
</feature>
<keyword evidence="7 10" id="KW-0862">Zinc</keyword>
<evidence type="ECO:0000259" key="15">
    <source>
        <dbReference type="PROSITE" id="PS51194"/>
    </source>
</evidence>
<dbReference type="FunFam" id="3.40.50.300:FF:001477">
    <property type="entry name" value="Zinc finger helicase family protein"/>
    <property type="match status" value="1"/>
</dbReference>
<keyword evidence="2" id="KW-0677">Repeat</keyword>
<keyword evidence="3" id="KW-0547">Nucleotide-binding</keyword>
<dbReference type="Pfam" id="PF00270">
    <property type="entry name" value="DEAD"/>
    <property type="match status" value="1"/>
</dbReference>
<evidence type="ECO:0000256" key="7">
    <source>
        <dbReference type="ARBA" id="ARBA00022833"/>
    </source>
</evidence>
<reference evidence="16" key="1">
    <citation type="submission" date="2020-07" db="EMBL/GenBank/DDBJ databases">
        <authorList>
            <person name="Lin J."/>
        </authorList>
    </citation>
    <scope>NUCLEOTIDE SEQUENCE</scope>
</reference>
<feature type="zinc finger region" description="C3H1-type" evidence="10">
    <location>
        <begin position="831"/>
        <end position="856"/>
    </location>
</feature>
<dbReference type="InterPro" id="IPR001650">
    <property type="entry name" value="Helicase_C-like"/>
</dbReference>
<dbReference type="GO" id="GO:0008270">
    <property type="term" value="F:zinc ion binding"/>
    <property type="evidence" value="ECO:0007669"/>
    <property type="project" value="UniProtKB-KW"/>
</dbReference>
<dbReference type="Gene3D" id="4.10.1000.10">
    <property type="entry name" value="Zinc finger, CCCH-type"/>
    <property type="match status" value="1"/>
</dbReference>
<evidence type="ECO:0000256" key="10">
    <source>
        <dbReference type="PROSITE-ProRule" id="PRU00723"/>
    </source>
</evidence>
<keyword evidence="12" id="KW-0732">Signal</keyword>
<dbReference type="InterPro" id="IPR027417">
    <property type="entry name" value="P-loop_NTPase"/>
</dbReference>
<evidence type="ECO:0000259" key="13">
    <source>
        <dbReference type="PROSITE" id="PS50103"/>
    </source>
</evidence>
<dbReference type="PROSITE" id="PS51194">
    <property type="entry name" value="HELICASE_CTER"/>
    <property type="match status" value="1"/>
</dbReference>
<keyword evidence="5" id="KW-0378">Hydrolase</keyword>
<keyword evidence="9" id="KW-0238">DNA-binding</keyword>
<dbReference type="EMBL" id="LR862134">
    <property type="protein sequence ID" value="CAD1840061.1"/>
    <property type="molecule type" value="Genomic_DNA"/>
</dbReference>
<gene>
    <name evidence="16" type="ORF">CB5_LOCUS23272</name>
</gene>
<evidence type="ECO:0000256" key="9">
    <source>
        <dbReference type="ARBA" id="ARBA00023125"/>
    </source>
</evidence>
<feature type="domain" description="Helicase C-terminal" evidence="15">
    <location>
        <begin position="349"/>
        <end position="534"/>
    </location>
</feature>
<evidence type="ECO:0000256" key="1">
    <source>
        <dbReference type="ARBA" id="ARBA00022723"/>
    </source>
</evidence>
<feature type="domain" description="C3H1-type" evidence="13">
    <location>
        <begin position="831"/>
        <end position="856"/>
    </location>
</feature>
<proteinExistence type="predicted"/>
<name>A0A6V7QAQ0_ANACO</name>
<evidence type="ECO:0000256" key="2">
    <source>
        <dbReference type="ARBA" id="ARBA00022737"/>
    </source>
</evidence>
<organism evidence="16">
    <name type="scientific">Ananas comosus var. bracteatus</name>
    <name type="common">red pineapple</name>
    <dbReference type="NCBI Taxonomy" id="296719"/>
    <lineage>
        <taxon>Eukaryota</taxon>
        <taxon>Viridiplantae</taxon>
        <taxon>Streptophyta</taxon>
        <taxon>Embryophyta</taxon>
        <taxon>Tracheophyta</taxon>
        <taxon>Spermatophyta</taxon>
        <taxon>Magnoliopsida</taxon>
        <taxon>Liliopsida</taxon>
        <taxon>Poales</taxon>
        <taxon>Bromeliaceae</taxon>
        <taxon>Bromelioideae</taxon>
        <taxon>Ananas</taxon>
    </lineage>
</organism>
<accession>A0A6V7QAQ0</accession>
<feature type="domain" description="Helicase ATP-binding" evidence="14">
    <location>
        <begin position="126"/>
        <end position="290"/>
    </location>
</feature>
<dbReference type="GO" id="GO:0016787">
    <property type="term" value="F:hydrolase activity"/>
    <property type="evidence" value="ECO:0007669"/>
    <property type="project" value="UniProtKB-KW"/>
</dbReference>
<dbReference type="PROSITE" id="PS50103">
    <property type="entry name" value="ZF_C3H1"/>
    <property type="match status" value="2"/>
</dbReference>
<dbReference type="PANTHER" id="PTHR18934:SF221">
    <property type="entry name" value="ATP-DEPENDENT RNA HELICASE DHX34-RELATED"/>
    <property type="match status" value="1"/>
</dbReference>
<dbReference type="InterPro" id="IPR014001">
    <property type="entry name" value="Helicase_ATP-bd"/>
</dbReference>
<dbReference type="PANTHER" id="PTHR18934">
    <property type="entry name" value="ATP-DEPENDENT RNA HELICASE"/>
    <property type="match status" value="1"/>
</dbReference>
<dbReference type="SMART" id="SM00487">
    <property type="entry name" value="DEXDc"/>
    <property type="match status" value="1"/>
</dbReference>
<feature type="domain" description="C3H1-type" evidence="13">
    <location>
        <begin position="858"/>
        <end position="887"/>
    </location>
</feature>
<evidence type="ECO:0000256" key="4">
    <source>
        <dbReference type="ARBA" id="ARBA00022771"/>
    </source>
</evidence>
<dbReference type="SUPFAM" id="SSF52540">
    <property type="entry name" value="P-loop containing nucleoside triphosphate hydrolases"/>
    <property type="match status" value="1"/>
</dbReference>
<evidence type="ECO:0008006" key="17">
    <source>
        <dbReference type="Google" id="ProtNLM"/>
    </source>
</evidence>
<dbReference type="GO" id="GO:0005524">
    <property type="term" value="F:ATP binding"/>
    <property type="evidence" value="ECO:0007669"/>
    <property type="project" value="UniProtKB-KW"/>
</dbReference>
<keyword evidence="8" id="KW-0067">ATP-binding</keyword>
<keyword evidence="6" id="KW-0347">Helicase</keyword>
<evidence type="ECO:0000259" key="14">
    <source>
        <dbReference type="PROSITE" id="PS51192"/>
    </source>
</evidence>
<dbReference type="Pfam" id="PF00271">
    <property type="entry name" value="Helicase_C"/>
    <property type="match status" value="1"/>
</dbReference>
<evidence type="ECO:0000256" key="12">
    <source>
        <dbReference type="SAM" id="SignalP"/>
    </source>
</evidence>
<dbReference type="Pfam" id="PF18044">
    <property type="entry name" value="zf-CCCH_4"/>
    <property type="match status" value="1"/>
</dbReference>
<feature type="zinc finger region" description="C3H1-type" evidence="10">
    <location>
        <begin position="858"/>
        <end position="887"/>
    </location>
</feature>
<dbReference type="PROSITE" id="PS51192">
    <property type="entry name" value="HELICASE_ATP_BIND_1"/>
    <property type="match status" value="1"/>
</dbReference>
<protein>
    <recommendedName>
        <fullName evidence="17">Zinc finger CCCH domain-containing protein 4</fullName>
    </recommendedName>
</protein>
<dbReference type="SMART" id="SM00490">
    <property type="entry name" value="HELICc"/>
    <property type="match status" value="1"/>
</dbReference>
<dbReference type="GO" id="GO:0003723">
    <property type="term" value="F:RNA binding"/>
    <property type="evidence" value="ECO:0007669"/>
    <property type="project" value="TreeGrafter"/>
</dbReference>
<sequence length="1115" mass="125485">MLLCTALLASDHVKAALAAPPSSPTSSHSPPSPPRLSSALDGRGGTLSTPPPAHHTLRVPKTLTHRPRFLLLHLQTRRRRRRARRGGLIHGVVVVVVVVVLSPSSSLSPPEPRPPLPVAALRAKIVEKIRENRVTLIVGDAGCGKSSQVPQYLLEENIEPILCTQPRRFAVVAIARMVAQARSCEVGGEVGYHIGHSNVSDINSSRSRIVFKTAGVLLEQMRDKGMAALKYKVIILDEVHERSVESDLVLACVKQFMMKNKDLRVVLMSATADITRYRDYFKDLGRGERVEVIAIPSAPQSNIFQRKVWYLEQVADLLGKSSESLSTRYCSGTNPFYSSVDIEHEEHQLIHSLVLHIHKEEPDIEKSILIFLPTYHALERQWVLLRPLFSLLKVHILHRSIDIDQALLAMKVYKSHRKVILATNIAESSVTIPGVAYIIDSCRSLQVFWDHNRKADSTELVWVSKSQAEQRKGRTGRTCDGQVYRLVPRTFYNNLNDHEDPAILRLSLREQVLTICCAESKAINDPKVLLQRVMDPPDPEVVKDALDLLVHIHALDKPLPPRGRFEPTFHGRLLDSLPMSFDASALTLKFGEIGLLHEGILLGILLDILPLPIFRPFGDPALYAKFVDNYFPDESGSFLTRKKEAIFMANLCAFQFWQRVFKDKHRLEQLKLIVSVANSKAPHGLITEIEEEWCKFHNLVQTSLHTISDIYEDAITMMHRFRPAFLAKVQPPSYFEPYAFDHTCLQSDLSELIEDMDSLTMGDDENLDLLSQKRCLAAPYVSPSHFLATSIFEKLQAIVKEIKVQHGVDARPILDEIINGATFLPAAELPTTEAIICRFFAQGLCTKGDDCYFSHSVLAKRPLCKFFLTLQQGCRNGDSCFFLHDYRPRVPSITAGPCLQEGNPASCNSFLQLLPVNSDEKIVILNDTDLSFTSNLSSHFDPSKIIAATPIPYSSQSEVLSKGIRILWNVSNPCHLIISDNGKVPPILWDKSKCVLWFADVEVSRTSKELLHNLFEHLAVRILADTLYDLRLILIMNNTVFALLQVDKLARECFFFLGQSIPFDESSFGNFSGYHRSVRPKQVSAPFAYVFNMHPPTKIQFGNYSSELHKALYRM</sequence>
<dbReference type="AlphaFoldDB" id="A0A6V7QAQ0"/>
<dbReference type="InterPro" id="IPR011545">
    <property type="entry name" value="DEAD/DEAH_box_helicase_dom"/>
</dbReference>
<dbReference type="GO" id="GO:0004386">
    <property type="term" value="F:helicase activity"/>
    <property type="evidence" value="ECO:0007669"/>
    <property type="project" value="UniProtKB-KW"/>
</dbReference>
<keyword evidence="4 10" id="KW-0863">Zinc-finger</keyword>